<dbReference type="Pfam" id="PF25372">
    <property type="entry name" value="DUF7885"/>
    <property type="match status" value="1"/>
</dbReference>
<dbReference type="InterPro" id="IPR057207">
    <property type="entry name" value="FBXL15_LRR"/>
</dbReference>
<dbReference type="InterPro" id="IPR006553">
    <property type="entry name" value="Leu-rich_rpt_Cys-con_subtyp"/>
</dbReference>
<dbReference type="PROSITE" id="PS50181">
    <property type="entry name" value="FBOX"/>
    <property type="match status" value="1"/>
</dbReference>
<dbReference type="SMART" id="SM00256">
    <property type="entry name" value="FBOX"/>
    <property type="match status" value="1"/>
</dbReference>
<dbReference type="SMART" id="SM00367">
    <property type="entry name" value="LRR_CC"/>
    <property type="match status" value="5"/>
</dbReference>
<comment type="caution">
    <text evidence="2">The sequence shown here is derived from an EMBL/GenBank/DDBJ whole genome shotgun (WGS) entry which is preliminary data.</text>
</comment>
<dbReference type="Gene3D" id="3.80.10.10">
    <property type="entry name" value="Ribonuclease Inhibitor"/>
    <property type="match status" value="1"/>
</dbReference>
<proteinExistence type="predicted"/>
<evidence type="ECO:0000259" key="1">
    <source>
        <dbReference type="PROSITE" id="PS50181"/>
    </source>
</evidence>
<dbReference type="SUPFAM" id="SSF52047">
    <property type="entry name" value="RNI-like"/>
    <property type="match status" value="1"/>
</dbReference>
<dbReference type="PANTHER" id="PTHR13318">
    <property type="entry name" value="PARTNER OF PAIRED, ISOFORM B-RELATED"/>
    <property type="match status" value="1"/>
</dbReference>
<reference evidence="2" key="1">
    <citation type="submission" date="2020-05" db="EMBL/GenBank/DDBJ databases">
        <title>Phylogenomic resolution of chytrid fungi.</title>
        <authorList>
            <person name="Stajich J.E."/>
            <person name="Amses K."/>
            <person name="Simmons R."/>
            <person name="Seto K."/>
            <person name="Myers J."/>
            <person name="Bonds A."/>
            <person name="Quandt C.A."/>
            <person name="Barry K."/>
            <person name="Liu P."/>
            <person name="Grigoriev I."/>
            <person name="Longcore J.E."/>
            <person name="James T.Y."/>
        </authorList>
    </citation>
    <scope>NUCLEOTIDE SEQUENCE</scope>
    <source>
        <strain evidence="2">PLAUS21</strain>
    </source>
</reference>
<feature type="domain" description="F-box" evidence="1">
    <location>
        <begin position="1"/>
        <end position="43"/>
    </location>
</feature>
<organism evidence="2 3">
    <name type="scientific">Boothiomyces macroporosus</name>
    <dbReference type="NCBI Taxonomy" id="261099"/>
    <lineage>
        <taxon>Eukaryota</taxon>
        <taxon>Fungi</taxon>
        <taxon>Fungi incertae sedis</taxon>
        <taxon>Chytridiomycota</taxon>
        <taxon>Chytridiomycota incertae sedis</taxon>
        <taxon>Chytridiomycetes</taxon>
        <taxon>Rhizophydiales</taxon>
        <taxon>Terramycetaceae</taxon>
        <taxon>Boothiomyces</taxon>
    </lineage>
</organism>
<dbReference type="InterPro" id="IPR001810">
    <property type="entry name" value="F-box_dom"/>
</dbReference>
<keyword evidence="3" id="KW-1185">Reference proteome</keyword>
<dbReference type="Proteomes" id="UP001210925">
    <property type="component" value="Unassembled WGS sequence"/>
</dbReference>
<dbReference type="AlphaFoldDB" id="A0AAD5ULG7"/>
<name>A0AAD5ULG7_9FUNG</name>
<dbReference type="PANTHER" id="PTHR13318:SF95">
    <property type="entry name" value="F-BOX PROTEIN YLR352W"/>
    <property type="match status" value="1"/>
</dbReference>
<dbReference type="EMBL" id="JADGKB010000032">
    <property type="protein sequence ID" value="KAJ3257987.1"/>
    <property type="molecule type" value="Genomic_DNA"/>
</dbReference>
<dbReference type="GO" id="GO:0031146">
    <property type="term" value="P:SCF-dependent proteasomal ubiquitin-dependent protein catabolic process"/>
    <property type="evidence" value="ECO:0007669"/>
    <property type="project" value="TreeGrafter"/>
</dbReference>
<evidence type="ECO:0000313" key="2">
    <source>
        <dbReference type="EMBL" id="KAJ3257987.1"/>
    </source>
</evidence>
<gene>
    <name evidence="2" type="primary">EBF1</name>
    <name evidence="2" type="ORF">HK103_004121</name>
</gene>
<dbReference type="InterPro" id="IPR032675">
    <property type="entry name" value="LRR_dom_sf"/>
</dbReference>
<dbReference type="GO" id="GO:0019005">
    <property type="term" value="C:SCF ubiquitin ligase complex"/>
    <property type="evidence" value="ECO:0007669"/>
    <property type="project" value="TreeGrafter"/>
</dbReference>
<sequence length="321" mass="36202">MILPAEIWHLVTQHLTVNDRLKLMNTNKSMQSILLSCPEWRQFTVPKEQPLDPLIQLIPKIKVPILHFQSSNKSLNDFHLQVLKCVIKSIRHVDLRNQKISEGGLIDFLESHCSNNCGLCDGTDTNSKHQKQIETLILANSPSVTNNSLKTIGIQCPNLRVIDLSQVRHYSFDDEGICLLVKNPNWINSINLVGCDKLTDGSLLSIARNCPALQKFSCAGAFLVSDKGIEALLDSCKLIDLDVSYCWRVTDSCFHRDYESPSFNTLENLEIGFCYQLSNMSIIALIEYPKLCKVNISHCKSMDGSLLLQKGIQVIQIDFEE</sequence>
<accession>A0AAD5ULG7</accession>
<protein>
    <submittedName>
        <fullName evidence="2">Transcription factor COE1</fullName>
    </submittedName>
</protein>
<evidence type="ECO:0000313" key="3">
    <source>
        <dbReference type="Proteomes" id="UP001210925"/>
    </source>
</evidence>